<dbReference type="InterPro" id="IPR029526">
    <property type="entry name" value="PGBD"/>
</dbReference>
<accession>A0AAW1N130</accession>
<evidence type="ECO:0000259" key="1">
    <source>
        <dbReference type="Pfam" id="PF13843"/>
    </source>
</evidence>
<protein>
    <submittedName>
        <fullName evidence="2">Transposase IS4</fullName>
    </submittedName>
</protein>
<dbReference type="AlphaFoldDB" id="A0AAW1N130"/>
<gene>
    <name evidence="2" type="ORF">QE152_g1892</name>
</gene>
<sequence>MPAIKAKLKRGVIESFISNNLLALKWQDKREVALLSTFHTPEMDIIERRYPVTNEQLMKPKVVIDYNNNIGAVDRTGMLQSSIDNIGAVDRTGMLQSSIASVRKSVKWYKKVLITTII</sequence>
<dbReference type="EMBL" id="JASPKY010000012">
    <property type="protein sequence ID" value="KAK9753581.1"/>
    <property type="molecule type" value="Genomic_DNA"/>
</dbReference>
<keyword evidence="3" id="KW-1185">Reference proteome</keyword>
<dbReference type="PANTHER" id="PTHR46599:SF3">
    <property type="entry name" value="PIGGYBAC TRANSPOSABLE ELEMENT-DERIVED PROTEIN 4"/>
    <property type="match status" value="1"/>
</dbReference>
<organism evidence="2 3">
    <name type="scientific">Popillia japonica</name>
    <name type="common">Japanese beetle</name>
    <dbReference type="NCBI Taxonomy" id="7064"/>
    <lineage>
        <taxon>Eukaryota</taxon>
        <taxon>Metazoa</taxon>
        <taxon>Ecdysozoa</taxon>
        <taxon>Arthropoda</taxon>
        <taxon>Hexapoda</taxon>
        <taxon>Insecta</taxon>
        <taxon>Pterygota</taxon>
        <taxon>Neoptera</taxon>
        <taxon>Endopterygota</taxon>
        <taxon>Coleoptera</taxon>
        <taxon>Polyphaga</taxon>
        <taxon>Scarabaeiformia</taxon>
        <taxon>Scarabaeidae</taxon>
        <taxon>Rutelinae</taxon>
        <taxon>Popillia</taxon>
    </lineage>
</organism>
<name>A0AAW1N130_POPJA</name>
<dbReference type="Proteomes" id="UP001458880">
    <property type="component" value="Unassembled WGS sequence"/>
</dbReference>
<proteinExistence type="predicted"/>
<dbReference type="PANTHER" id="PTHR46599">
    <property type="entry name" value="PIGGYBAC TRANSPOSABLE ELEMENT-DERIVED PROTEIN 4"/>
    <property type="match status" value="1"/>
</dbReference>
<reference evidence="2 3" key="1">
    <citation type="journal article" date="2024" name="BMC Genomics">
        <title>De novo assembly and annotation of Popillia japonica's genome with initial clues to its potential as an invasive pest.</title>
        <authorList>
            <person name="Cucini C."/>
            <person name="Boschi S."/>
            <person name="Funari R."/>
            <person name="Cardaioli E."/>
            <person name="Iannotti N."/>
            <person name="Marturano G."/>
            <person name="Paoli F."/>
            <person name="Bruttini M."/>
            <person name="Carapelli A."/>
            <person name="Frati F."/>
            <person name="Nardi F."/>
        </authorList>
    </citation>
    <scope>NUCLEOTIDE SEQUENCE [LARGE SCALE GENOMIC DNA]</scope>
    <source>
        <strain evidence="2">DMR45628</strain>
    </source>
</reference>
<feature type="domain" description="PiggyBac transposable element-derived protein" evidence="1">
    <location>
        <begin position="3"/>
        <end position="82"/>
    </location>
</feature>
<dbReference type="Pfam" id="PF13843">
    <property type="entry name" value="DDE_Tnp_1_7"/>
    <property type="match status" value="1"/>
</dbReference>
<comment type="caution">
    <text evidence="2">The sequence shown here is derived from an EMBL/GenBank/DDBJ whole genome shotgun (WGS) entry which is preliminary data.</text>
</comment>
<evidence type="ECO:0000313" key="2">
    <source>
        <dbReference type="EMBL" id="KAK9753581.1"/>
    </source>
</evidence>
<evidence type="ECO:0000313" key="3">
    <source>
        <dbReference type="Proteomes" id="UP001458880"/>
    </source>
</evidence>